<evidence type="ECO:0000313" key="5">
    <source>
        <dbReference type="Proteomes" id="UP001500620"/>
    </source>
</evidence>
<feature type="compositionally biased region" description="Low complexity" evidence="1">
    <location>
        <begin position="996"/>
        <end position="1018"/>
    </location>
</feature>
<evidence type="ECO:0000313" key="4">
    <source>
        <dbReference type="EMBL" id="GAA4251460.1"/>
    </source>
</evidence>
<name>A0ABP8DAS0_9ACTN</name>
<dbReference type="InterPro" id="IPR017853">
    <property type="entry name" value="GH"/>
</dbReference>
<dbReference type="InterPro" id="IPR011099">
    <property type="entry name" value="Glyco_hydro_67_C"/>
</dbReference>
<gene>
    <name evidence="4" type="ORF">GCM10022255_044190</name>
</gene>
<feature type="transmembrane region" description="Helical" evidence="2">
    <location>
        <begin position="877"/>
        <end position="898"/>
    </location>
</feature>
<feature type="region of interest" description="Disordered" evidence="1">
    <location>
        <begin position="994"/>
        <end position="1018"/>
    </location>
</feature>
<feature type="domain" description="Glycosyl hydrolase family 67 C-terminal" evidence="3">
    <location>
        <begin position="511"/>
        <end position="563"/>
    </location>
</feature>
<reference evidence="5" key="1">
    <citation type="journal article" date="2019" name="Int. J. Syst. Evol. Microbiol.">
        <title>The Global Catalogue of Microorganisms (GCM) 10K type strain sequencing project: providing services to taxonomists for standard genome sequencing and annotation.</title>
        <authorList>
            <consortium name="The Broad Institute Genomics Platform"/>
            <consortium name="The Broad Institute Genome Sequencing Center for Infectious Disease"/>
            <person name="Wu L."/>
            <person name="Ma J."/>
        </authorList>
    </citation>
    <scope>NUCLEOTIDE SEQUENCE [LARGE SCALE GENOMIC DNA]</scope>
    <source>
        <strain evidence="5">JCM 17441</strain>
    </source>
</reference>
<dbReference type="Proteomes" id="UP001500620">
    <property type="component" value="Unassembled WGS sequence"/>
</dbReference>
<evidence type="ECO:0000256" key="1">
    <source>
        <dbReference type="SAM" id="MobiDB-lite"/>
    </source>
</evidence>
<keyword evidence="2" id="KW-0472">Membrane</keyword>
<accession>A0ABP8DAS0</accession>
<feature type="transmembrane region" description="Helical" evidence="2">
    <location>
        <begin position="803"/>
        <end position="824"/>
    </location>
</feature>
<evidence type="ECO:0000259" key="3">
    <source>
        <dbReference type="Pfam" id="PF07477"/>
    </source>
</evidence>
<sequence>MTRRRAHLPLAILVALLVVGALVALGVGQALGLRFTHASIPVERSSVADVAASAPFALGSIAVPPSPRLNLAATAVADAAMDRGAPRPVVGTEAPADLMVRLDPTVPAASYRLDAPLVLTAGDEAGAASGLYALADRIRSGEPLVPDELRGTVVAPRLGLRLTDAGSVGREPDVATFAAGTDYSLNTELVGSALLPEAPWVDPTAVERISREFHQFVDHSLAQGYNGVVVPGFLEYVTFSGVGGGHAIYPAGDSHIARAEALTAAFGPVFRYAADMGMRVYLLTDMLSLSPPLERYLERTYGGLEVSDARFWQVYSLGLAELFQSMPFVSGLMVRVGEGGDVYKQAGWDYSSRIAVTTPAAVRAMLTALLKTAGESDRDIIFRTWTVGVGAVGDLHTDPDAYREVLGGLDDPHLIVSTKYSLGDFYSHLPFNSTLEVGDQRRIVEFQSRREFEAFGSLPNDLTGLHQQALQRFLAANPHVEGVWTWTQDGGPLRAGPMTLLLRSGFWQLYDLNSYALARLAWDPSTPAARITADWARQTFSDDPVTVTAICRMLAMSREAITKGLYLGPYADDKVEALGLEPPPMMWIFEWDIVTGDSAALDSIYAVSRDRIEETIAEGDRAVALAASMQETIANTEPATWRDATLRARLVDTLAYETDLFRTLGAYRTMVLRHAQWLDTGSPTARTAWQEAEARYRSARDAHVTRYGGDVDLPAYNFTAADIGAARADRDPRMALFARVLLGLILFLLLLGAVGRSTGLRALWIGATRPWRLADLAPVPGILDRILVVALPAAALVLSRLVYTWFAAPAHLVVSLGGWLLFALTARALAGRRDSFHLWAAIGGVALLRTVILLAALATRGPGGYWFAFWTDPVRRSAYICVAFAAFAWLFVAVALVLRDRYSLPRRRTAAVLLTAVGVPLALLGGLVAAVGLERALTVWNDQMALLPWGLSRILGITVYLGIPTYLPTAAALFGVALTALAALLSLRRRPRSRRSLGSPRASLPAGPSSPASSASSASARSRFFGATAALPAGADRSSPPADS</sequence>
<feature type="transmembrane region" description="Helical" evidence="2">
    <location>
        <begin position="776"/>
        <end position="797"/>
    </location>
</feature>
<organism evidence="4 5">
    <name type="scientific">Dactylosporangium darangshiense</name>
    <dbReference type="NCBI Taxonomy" id="579108"/>
    <lineage>
        <taxon>Bacteria</taxon>
        <taxon>Bacillati</taxon>
        <taxon>Actinomycetota</taxon>
        <taxon>Actinomycetes</taxon>
        <taxon>Micromonosporales</taxon>
        <taxon>Micromonosporaceae</taxon>
        <taxon>Dactylosporangium</taxon>
    </lineage>
</organism>
<dbReference type="SUPFAM" id="SSF51445">
    <property type="entry name" value="(Trans)glycosidases"/>
    <property type="match status" value="1"/>
</dbReference>
<proteinExistence type="predicted"/>
<keyword evidence="2" id="KW-0812">Transmembrane</keyword>
<feature type="transmembrane region" description="Helical" evidence="2">
    <location>
        <begin position="736"/>
        <end position="755"/>
    </location>
</feature>
<comment type="caution">
    <text evidence="4">The sequence shown here is derived from an EMBL/GenBank/DDBJ whole genome shotgun (WGS) entry which is preliminary data.</text>
</comment>
<dbReference type="EMBL" id="BAABAT010000011">
    <property type="protein sequence ID" value="GAA4251460.1"/>
    <property type="molecule type" value="Genomic_DNA"/>
</dbReference>
<evidence type="ECO:0000256" key="2">
    <source>
        <dbReference type="SAM" id="Phobius"/>
    </source>
</evidence>
<keyword evidence="5" id="KW-1185">Reference proteome</keyword>
<dbReference type="RefSeq" id="WP_345129010.1">
    <property type="nucleotide sequence ID" value="NZ_BAABAT010000011.1"/>
</dbReference>
<protein>
    <recommendedName>
        <fullName evidence="3">Glycosyl hydrolase family 67 C-terminal domain-containing protein</fullName>
    </recommendedName>
</protein>
<feature type="transmembrane region" description="Helical" evidence="2">
    <location>
        <begin position="836"/>
        <end position="857"/>
    </location>
</feature>
<dbReference type="Pfam" id="PF07477">
    <property type="entry name" value="Glyco_hydro_67C"/>
    <property type="match status" value="1"/>
</dbReference>
<feature type="transmembrane region" description="Helical" evidence="2">
    <location>
        <begin position="953"/>
        <end position="985"/>
    </location>
</feature>
<feature type="transmembrane region" description="Helical" evidence="2">
    <location>
        <begin position="910"/>
        <end position="933"/>
    </location>
</feature>
<keyword evidence="2" id="KW-1133">Transmembrane helix</keyword>